<reference evidence="2" key="1">
    <citation type="journal article" date="2014" name="Front. Microbiol.">
        <title>High frequency of phylogenetically diverse reductive dehalogenase-homologous genes in deep subseafloor sedimentary metagenomes.</title>
        <authorList>
            <person name="Kawai M."/>
            <person name="Futagami T."/>
            <person name="Toyoda A."/>
            <person name="Takaki Y."/>
            <person name="Nishi S."/>
            <person name="Hori S."/>
            <person name="Arai W."/>
            <person name="Tsubouchi T."/>
            <person name="Morono Y."/>
            <person name="Uchiyama I."/>
            <person name="Ito T."/>
            <person name="Fujiyama A."/>
            <person name="Inagaki F."/>
            <person name="Takami H."/>
        </authorList>
    </citation>
    <scope>NUCLEOTIDE SEQUENCE</scope>
    <source>
        <strain evidence="2">Expedition CK06-06</strain>
    </source>
</reference>
<dbReference type="SUPFAM" id="SSF46565">
    <property type="entry name" value="Chaperone J-domain"/>
    <property type="match status" value="1"/>
</dbReference>
<dbReference type="Pfam" id="PF00226">
    <property type="entry name" value="DnaJ"/>
    <property type="match status" value="1"/>
</dbReference>
<dbReference type="PRINTS" id="PR00625">
    <property type="entry name" value="JDOMAIN"/>
</dbReference>
<dbReference type="PROSITE" id="PS50076">
    <property type="entry name" value="DNAJ_2"/>
    <property type="match status" value="1"/>
</dbReference>
<sequence length="128" mass="14536">MPDDIEKLIKAQHLYLKSERFFLAVSTTWGCRREELAGKPIAAWLREFGSRPRELPPREEAPASLEPPMALDTAYAVLGVPPTASLEEAKKRYRTLANLFHPDRPGGYNEAMVLLNQAYDRIKRARGE</sequence>
<accession>X1U0M5</accession>
<dbReference type="SMART" id="SM00271">
    <property type="entry name" value="DnaJ"/>
    <property type="match status" value="1"/>
</dbReference>
<dbReference type="EMBL" id="BARW01033562">
    <property type="protein sequence ID" value="GAJ11098.1"/>
    <property type="molecule type" value="Genomic_DNA"/>
</dbReference>
<feature type="domain" description="J" evidence="1">
    <location>
        <begin position="73"/>
        <end position="128"/>
    </location>
</feature>
<gene>
    <name evidence="2" type="ORF">S12H4_52833</name>
</gene>
<evidence type="ECO:0000313" key="2">
    <source>
        <dbReference type="EMBL" id="GAJ11098.1"/>
    </source>
</evidence>
<dbReference type="InterPro" id="IPR036869">
    <property type="entry name" value="J_dom_sf"/>
</dbReference>
<dbReference type="Gene3D" id="1.10.287.110">
    <property type="entry name" value="DnaJ domain"/>
    <property type="match status" value="1"/>
</dbReference>
<name>X1U0M5_9ZZZZ</name>
<dbReference type="InterPro" id="IPR001623">
    <property type="entry name" value="DnaJ_domain"/>
</dbReference>
<protein>
    <recommendedName>
        <fullName evidence="1">J domain-containing protein</fullName>
    </recommendedName>
</protein>
<dbReference type="PANTHER" id="PTHR24074">
    <property type="entry name" value="CO-CHAPERONE PROTEIN DJLA"/>
    <property type="match status" value="1"/>
</dbReference>
<evidence type="ECO:0000259" key="1">
    <source>
        <dbReference type="PROSITE" id="PS50076"/>
    </source>
</evidence>
<dbReference type="InterPro" id="IPR050817">
    <property type="entry name" value="DjlA_DnaK_co-chaperone"/>
</dbReference>
<comment type="caution">
    <text evidence="2">The sequence shown here is derived from an EMBL/GenBank/DDBJ whole genome shotgun (WGS) entry which is preliminary data.</text>
</comment>
<organism evidence="2">
    <name type="scientific">marine sediment metagenome</name>
    <dbReference type="NCBI Taxonomy" id="412755"/>
    <lineage>
        <taxon>unclassified sequences</taxon>
        <taxon>metagenomes</taxon>
        <taxon>ecological metagenomes</taxon>
    </lineage>
</organism>
<dbReference type="CDD" id="cd06257">
    <property type="entry name" value="DnaJ"/>
    <property type="match status" value="1"/>
</dbReference>
<proteinExistence type="predicted"/>
<dbReference type="AlphaFoldDB" id="X1U0M5"/>